<organism evidence="1 2">
    <name type="scientific">Amycolatopsis antarctica</name>
    <dbReference type="NCBI Taxonomy" id="1854586"/>
    <lineage>
        <taxon>Bacteria</taxon>
        <taxon>Bacillati</taxon>
        <taxon>Actinomycetota</taxon>
        <taxon>Actinomycetes</taxon>
        <taxon>Pseudonocardiales</taxon>
        <taxon>Pseudonocardiaceae</taxon>
        <taxon>Amycolatopsis</taxon>
    </lineage>
</organism>
<sequence>MDRRLDDVDKTMKSLRKSMLGMQIRTAGFKKDHDRMAKSVGKVTALLADAGPLMKTAKKTSKTPK</sequence>
<dbReference type="InParanoid" id="A0A263D8B1"/>
<dbReference type="OrthoDB" id="3631755at2"/>
<evidence type="ECO:0000313" key="2">
    <source>
        <dbReference type="Proteomes" id="UP000242444"/>
    </source>
</evidence>
<keyword evidence="2" id="KW-1185">Reference proteome</keyword>
<gene>
    <name evidence="1" type="ORF">CFN78_08530</name>
</gene>
<reference evidence="1 2" key="1">
    <citation type="submission" date="2017-07" db="EMBL/GenBank/DDBJ databases">
        <title>Amycolatopsis antarcticus sp. nov., isolated from the surface of an Antarcticus brown macroalga.</title>
        <authorList>
            <person name="Wang J."/>
            <person name="Leiva S."/>
            <person name="Huang J."/>
            <person name="Huang Y."/>
        </authorList>
    </citation>
    <scope>NUCLEOTIDE SEQUENCE [LARGE SCALE GENOMIC DNA]</scope>
    <source>
        <strain evidence="1 2">AU-G6</strain>
    </source>
</reference>
<evidence type="ECO:0000313" key="1">
    <source>
        <dbReference type="EMBL" id="OZM73787.1"/>
    </source>
</evidence>
<accession>A0A263D8B1</accession>
<protein>
    <submittedName>
        <fullName evidence="1">Uncharacterized protein</fullName>
    </submittedName>
</protein>
<dbReference type="AlphaFoldDB" id="A0A263D8B1"/>
<name>A0A263D8B1_9PSEU</name>
<comment type="caution">
    <text evidence="1">The sequence shown here is derived from an EMBL/GenBank/DDBJ whole genome shotgun (WGS) entry which is preliminary data.</text>
</comment>
<proteinExistence type="predicted"/>
<dbReference type="EMBL" id="NKYE01000004">
    <property type="protein sequence ID" value="OZM73787.1"/>
    <property type="molecule type" value="Genomic_DNA"/>
</dbReference>
<dbReference type="Proteomes" id="UP000242444">
    <property type="component" value="Unassembled WGS sequence"/>
</dbReference>